<sequence length="181" mass="19708">MSSFINSNHSTQHSGLERMTSGMGVIGQLYRGISGTRALATLMLSALAAAILVVAYQVMDSVAEGHMLVLWIAMWAVAFVVLALFAGTVRNLATRLGAGLDGWSRSLAEARADQRLWAAAKNDPRVMADLQMAISREDAKAQALEAQYDDVRAIPAPHRMAERSLKFGSKVLRAYQRNYIA</sequence>
<keyword evidence="1" id="KW-0812">Transmembrane</keyword>
<keyword evidence="3" id="KW-1185">Reference proteome</keyword>
<evidence type="ECO:0000313" key="3">
    <source>
        <dbReference type="Proteomes" id="UP001596084"/>
    </source>
</evidence>
<dbReference type="EMBL" id="JBHSMX010000020">
    <property type="protein sequence ID" value="MFC5521833.1"/>
    <property type="molecule type" value="Genomic_DNA"/>
</dbReference>
<proteinExistence type="predicted"/>
<organism evidence="2 3">
    <name type="scientific">Polaromonas jejuensis</name>
    <dbReference type="NCBI Taxonomy" id="457502"/>
    <lineage>
        <taxon>Bacteria</taxon>
        <taxon>Pseudomonadati</taxon>
        <taxon>Pseudomonadota</taxon>
        <taxon>Betaproteobacteria</taxon>
        <taxon>Burkholderiales</taxon>
        <taxon>Comamonadaceae</taxon>
        <taxon>Polaromonas</taxon>
    </lineage>
</organism>
<keyword evidence="1" id="KW-0472">Membrane</keyword>
<name>A0ABW0QAR7_9BURK</name>
<feature type="transmembrane region" description="Helical" evidence="1">
    <location>
        <begin position="65"/>
        <end position="86"/>
    </location>
</feature>
<gene>
    <name evidence="2" type="ORF">ACFPP7_13065</name>
</gene>
<feature type="transmembrane region" description="Helical" evidence="1">
    <location>
        <begin position="38"/>
        <end position="59"/>
    </location>
</feature>
<evidence type="ECO:0000256" key="1">
    <source>
        <dbReference type="SAM" id="Phobius"/>
    </source>
</evidence>
<dbReference type="Proteomes" id="UP001596084">
    <property type="component" value="Unassembled WGS sequence"/>
</dbReference>
<keyword evidence="1" id="KW-1133">Transmembrane helix</keyword>
<accession>A0ABW0QAR7</accession>
<reference evidence="3" key="1">
    <citation type="journal article" date="2019" name="Int. J. Syst. Evol. Microbiol.">
        <title>The Global Catalogue of Microorganisms (GCM) 10K type strain sequencing project: providing services to taxonomists for standard genome sequencing and annotation.</title>
        <authorList>
            <consortium name="The Broad Institute Genomics Platform"/>
            <consortium name="The Broad Institute Genome Sequencing Center for Infectious Disease"/>
            <person name="Wu L."/>
            <person name="Ma J."/>
        </authorList>
    </citation>
    <scope>NUCLEOTIDE SEQUENCE [LARGE SCALE GENOMIC DNA]</scope>
    <source>
        <strain evidence="3">CGMCC 4.7277</strain>
    </source>
</reference>
<evidence type="ECO:0000313" key="2">
    <source>
        <dbReference type="EMBL" id="MFC5521833.1"/>
    </source>
</evidence>
<protein>
    <submittedName>
        <fullName evidence="2">Uncharacterized protein</fullName>
    </submittedName>
</protein>
<comment type="caution">
    <text evidence="2">The sequence shown here is derived from an EMBL/GenBank/DDBJ whole genome shotgun (WGS) entry which is preliminary data.</text>
</comment>
<dbReference type="RefSeq" id="WP_068834339.1">
    <property type="nucleotide sequence ID" value="NZ_JBHSMX010000020.1"/>
</dbReference>